<dbReference type="Proteomes" id="UP000186336">
    <property type="component" value="Chromosome"/>
</dbReference>
<keyword evidence="1" id="KW-0812">Transmembrane</keyword>
<keyword evidence="1" id="KW-0472">Membrane</keyword>
<evidence type="ECO:0000313" key="3">
    <source>
        <dbReference type="EMBL" id="APX11288.1"/>
    </source>
</evidence>
<dbReference type="OrthoDB" id="7028951at2"/>
<feature type="domain" description="HTH LytTR-type" evidence="2">
    <location>
        <begin position="179"/>
        <end position="268"/>
    </location>
</feature>
<evidence type="ECO:0000256" key="1">
    <source>
        <dbReference type="SAM" id="Phobius"/>
    </source>
</evidence>
<proteinExistence type="predicted"/>
<feature type="transmembrane region" description="Helical" evidence="1">
    <location>
        <begin position="34"/>
        <end position="53"/>
    </location>
</feature>
<organism evidence="3 4">
    <name type="scientific">Tateyamaria omphalii</name>
    <dbReference type="NCBI Taxonomy" id="299262"/>
    <lineage>
        <taxon>Bacteria</taxon>
        <taxon>Pseudomonadati</taxon>
        <taxon>Pseudomonadota</taxon>
        <taxon>Alphaproteobacteria</taxon>
        <taxon>Rhodobacterales</taxon>
        <taxon>Roseobacteraceae</taxon>
        <taxon>Tateyamaria</taxon>
    </lineage>
</organism>
<feature type="transmembrane region" description="Helical" evidence="1">
    <location>
        <begin position="139"/>
        <end position="157"/>
    </location>
</feature>
<reference evidence="3 4" key="1">
    <citation type="submission" date="2017-01" db="EMBL/GenBank/DDBJ databases">
        <title>Complete genome of Tateyamaria omphalii DOK1-4 isolated from seawater in Dokdo.</title>
        <authorList>
            <person name="Kim J.H."/>
            <person name="Chi W.-J."/>
        </authorList>
    </citation>
    <scope>NUCLEOTIDE SEQUENCE [LARGE SCALE GENOMIC DNA]</scope>
    <source>
        <strain evidence="3 4">DOK1-4</strain>
    </source>
</reference>
<keyword evidence="4" id="KW-1185">Reference proteome</keyword>
<feature type="transmembrane region" description="Helical" evidence="1">
    <location>
        <begin position="94"/>
        <end position="119"/>
    </location>
</feature>
<feature type="transmembrane region" description="Helical" evidence="1">
    <location>
        <begin position="65"/>
        <end position="82"/>
    </location>
</feature>
<dbReference type="EMBL" id="CP019312">
    <property type="protein sequence ID" value="APX11288.1"/>
    <property type="molecule type" value="Genomic_DNA"/>
</dbReference>
<name>A0A1P8MTB8_9RHOB</name>
<dbReference type="Pfam" id="PF04397">
    <property type="entry name" value="LytTR"/>
    <property type="match status" value="1"/>
</dbReference>
<dbReference type="GO" id="GO:0003677">
    <property type="term" value="F:DNA binding"/>
    <property type="evidence" value="ECO:0007669"/>
    <property type="project" value="InterPro"/>
</dbReference>
<dbReference type="Gene3D" id="2.40.50.1020">
    <property type="entry name" value="LytTr DNA-binding domain"/>
    <property type="match status" value="1"/>
</dbReference>
<sequence>MFRTAFDHEVQVYVSNGSPAHFTIREVYELYGSWQLWVLVMVGFLIMATGHPVTLPQFDSFGLRLSFWFVALFVYLLLLLVYTPVAYKAWRSVFAVPIPLLILSTPLVLVATYVTSAGLTVLFEPSKPPFSSMSWQMNVRNVLVAHVFETAGLMWLLPAQRARKENETEARDITLSGRKMSLDRIVRVKAAEHYLEIHTPDGVEILRERLATFLEQVSPEDGIQTHRSHWVARETARALSGSKLTLLDGNKIPVARGRLEDVRVWLDTHTDEQKVA</sequence>
<keyword evidence="1" id="KW-1133">Transmembrane helix</keyword>
<evidence type="ECO:0000259" key="2">
    <source>
        <dbReference type="PROSITE" id="PS50930"/>
    </source>
</evidence>
<dbReference type="InterPro" id="IPR007492">
    <property type="entry name" value="LytTR_DNA-bd_dom"/>
</dbReference>
<accession>A0A1P8MTB8</accession>
<dbReference type="PROSITE" id="PS50930">
    <property type="entry name" value="HTH_LYTTR"/>
    <property type="match status" value="1"/>
</dbReference>
<dbReference type="KEGG" id="tom:BWR18_06050"/>
<dbReference type="SMART" id="SM00850">
    <property type="entry name" value="LytTR"/>
    <property type="match status" value="1"/>
</dbReference>
<evidence type="ECO:0000313" key="4">
    <source>
        <dbReference type="Proteomes" id="UP000186336"/>
    </source>
</evidence>
<dbReference type="AlphaFoldDB" id="A0A1P8MTB8"/>
<dbReference type="RefSeq" id="WP_076627151.1">
    <property type="nucleotide sequence ID" value="NZ_CP019312.1"/>
</dbReference>
<dbReference type="STRING" id="299262.BWR18_06050"/>
<gene>
    <name evidence="3" type="ORF">BWR18_06050</name>
</gene>
<protein>
    <recommendedName>
        <fullName evidence="2">HTH LytTR-type domain-containing protein</fullName>
    </recommendedName>
</protein>